<name>A0A1I3AQH4_9FIRM</name>
<evidence type="ECO:0000313" key="15">
    <source>
        <dbReference type="Proteomes" id="UP000199287"/>
    </source>
</evidence>
<evidence type="ECO:0000256" key="9">
    <source>
        <dbReference type="ARBA" id="ARBA00022842"/>
    </source>
</evidence>
<feature type="binding site" evidence="12">
    <location>
        <position position="269"/>
    </location>
    <ligand>
        <name>ATP</name>
        <dbReference type="ChEBI" id="CHEBI:30616"/>
    </ligand>
</feature>
<comment type="subunit">
    <text evidence="12">Homodimer.</text>
</comment>
<dbReference type="EMBL" id="FOQA01000001">
    <property type="protein sequence ID" value="SFH52220.1"/>
    <property type="molecule type" value="Genomic_DNA"/>
</dbReference>
<feature type="binding site" evidence="12">
    <location>
        <position position="239"/>
    </location>
    <ligand>
        <name>K(+)</name>
        <dbReference type="ChEBI" id="CHEBI:29103"/>
    </ligand>
</feature>
<dbReference type="Pfam" id="PF00294">
    <property type="entry name" value="PfkB"/>
    <property type="match status" value="1"/>
</dbReference>
<dbReference type="STRING" id="69895.SAMN05192551_101352"/>
<keyword evidence="4 12" id="KW-0808">Transferase</keyword>
<comment type="catalytic activity">
    <reaction evidence="12">
        <text>D-ribose + ATP = D-ribose 5-phosphate + ADP + H(+)</text>
        <dbReference type="Rhea" id="RHEA:13697"/>
        <dbReference type="ChEBI" id="CHEBI:15378"/>
        <dbReference type="ChEBI" id="CHEBI:30616"/>
        <dbReference type="ChEBI" id="CHEBI:47013"/>
        <dbReference type="ChEBI" id="CHEBI:78346"/>
        <dbReference type="ChEBI" id="CHEBI:456216"/>
        <dbReference type="EC" id="2.7.1.15"/>
    </reaction>
</comment>
<dbReference type="Gene3D" id="3.40.1190.20">
    <property type="match status" value="1"/>
</dbReference>
<feature type="domain" description="Carbohydrate kinase PfkB" evidence="13">
    <location>
        <begin position="2"/>
        <end position="287"/>
    </location>
</feature>
<keyword evidence="7 12" id="KW-0418">Kinase</keyword>
<evidence type="ECO:0000256" key="10">
    <source>
        <dbReference type="ARBA" id="ARBA00022958"/>
    </source>
</evidence>
<feature type="binding site" evidence="12">
    <location>
        <begin position="10"/>
        <end position="12"/>
    </location>
    <ligand>
        <name>substrate</name>
    </ligand>
</feature>
<evidence type="ECO:0000256" key="3">
    <source>
        <dbReference type="ARBA" id="ARBA00016943"/>
    </source>
</evidence>
<comment type="activity regulation">
    <text evidence="12">Activated by a monovalent cation that binds near, but not in, the active site. The most likely occupant of the site in vivo is potassium. Ion binding induces a conformational change that may alter substrate affinity.</text>
</comment>
<dbReference type="SUPFAM" id="SSF53613">
    <property type="entry name" value="Ribokinase-like"/>
    <property type="match status" value="1"/>
</dbReference>
<dbReference type="HAMAP" id="MF_01987">
    <property type="entry name" value="Ribokinase"/>
    <property type="match status" value="1"/>
</dbReference>
<comment type="similarity">
    <text evidence="1">Belongs to the carbohydrate kinase pfkB family.</text>
</comment>
<feature type="binding site" evidence="12">
    <location>
        <position position="275"/>
    </location>
    <ligand>
        <name>K(+)</name>
        <dbReference type="ChEBI" id="CHEBI:29103"/>
    </ligand>
</feature>
<evidence type="ECO:0000256" key="7">
    <source>
        <dbReference type="ARBA" id="ARBA00022777"/>
    </source>
</evidence>
<reference evidence="15" key="1">
    <citation type="submission" date="2016-10" db="EMBL/GenBank/DDBJ databases">
        <authorList>
            <person name="Varghese N."/>
            <person name="Submissions S."/>
        </authorList>
    </citation>
    <scope>NUCLEOTIDE SEQUENCE [LARGE SCALE GENOMIC DNA]</scope>
    <source>
        <strain evidence="15">Z-7934</strain>
    </source>
</reference>
<evidence type="ECO:0000256" key="11">
    <source>
        <dbReference type="ARBA" id="ARBA00023277"/>
    </source>
</evidence>
<comment type="subcellular location">
    <subcellularLocation>
        <location evidence="12">Cytoplasm</location>
    </subcellularLocation>
</comment>
<keyword evidence="5 12" id="KW-0479">Metal-binding</keyword>
<dbReference type="GO" id="GO:0005829">
    <property type="term" value="C:cytosol"/>
    <property type="evidence" value="ECO:0007669"/>
    <property type="project" value="TreeGrafter"/>
</dbReference>
<dbReference type="CDD" id="cd01174">
    <property type="entry name" value="ribokinase"/>
    <property type="match status" value="1"/>
</dbReference>
<dbReference type="PRINTS" id="PR00990">
    <property type="entry name" value="RIBOKINASE"/>
</dbReference>
<comment type="caution">
    <text evidence="12">Lacks conserved residue(s) required for the propagation of feature annotation.</text>
</comment>
<dbReference type="InterPro" id="IPR029056">
    <property type="entry name" value="Ribokinase-like"/>
</dbReference>
<dbReference type="InterPro" id="IPR011611">
    <property type="entry name" value="PfkB_dom"/>
</dbReference>
<dbReference type="Proteomes" id="UP000199287">
    <property type="component" value="Unassembled WGS sequence"/>
</dbReference>
<evidence type="ECO:0000256" key="6">
    <source>
        <dbReference type="ARBA" id="ARBA00022741"/>
    </source>
</evidence>
<feature type="binding site" evidence="12">
    <location>
        <position position="284"/>
    </location>
    <ligand>
        <name>K(+)</name>
        <dbReference type="ChEBI" id="CHEBI:29103"/>
    </ligand>
</feature>
<keyword evidence="15" id="KW-1185">Reference proteome</keyword>
<feature type="binding site" evidence="12">
    <location>
        <begin position="244"/>
        <end position="245"/>
    </location>
    <ligand>
        <name>ATP</name>
        <dbReference type="ChEBI" id="CHEBI:30616"/>
    </ligand>
</feature>
<feature type="binding site" evidence="12">
    <location>
        <begin position="213"/>
        <end position="218"/>
    </location>
    <ligand>
        <name>ATP</name>
        <dbReference type="ChEBI" id="CHEBI:30616"/>
    </ligand>
</feature>
<proteinExistence type="inferred from homology"/>
<keyword evidence="9 12" id="KW-0460">Magnesium</keyword>
<feature type="binding site" evidence="12">
    <location>
        <position position="241"/>
    </location>
    <ligand>
        <name>K(+)</name>
        <dbReference type="ChEBI" id="CHEBI:29103"/>
    </ligand>
</feature>
<feature type="binding site" evidence="12">
    <location>
        <begin position="38"/>
        <end position="42"/>
    </location>
    <ligand>
        <name>substrate</name>
    </ligand>
</feature>
<feature type="binding site" evidence="12">
    <location>
        <position position="182"/>
    </location>
    <ligand>
        <name>ATP</name>
        <dbReference type="ChEBI" id="CHEBI:30616"/>
    </ligand>
</feature>
<dbReference type="AlphaFoldDB" id="A0A1I3AQH4"/>
<dbReference type="PANTHER" id="PTHR10584">
    <property type="entry name" value="SUGAR KINASE"/>
    <property type="match status" value="1"/>
</dbReference>
<dbReference type="InterPro" id="IPR002139">
    <property type="entry name" value="Ribo/fructo_kinase"/>
</dbReference>
<feature type="active site" description="Proton acceptor" evidence="12">
    <location>
        <position position="245"/>
    </location>
</feature>
<feature type="binding site" evidence="12">
    <location>
        <position position="278"/>
    </location>
    <ligand>
        <name>K(+)</name>
        <dbReference type="ChEBI" id="CHEBI:29103"/>
    </ligand>
</feature>
<feature type="binding site" evidence="12">
    <location>
        <position position="138"/>
    </location>
    <ligand>
        <name>substrate</name>
    </ligand>
</feature>
<comment type="pathway">
    <text evidence="12">Carbohydrate metabolism; D-ribose degradation; D-ribose 5-phosphate from beta-D-ribopyranose: step 2/2.</text>
</comment>
<evidence type="ECO:0000313" key="14">
    <source>
        <dbReference type="EMBL" id="SFH52220.1"/>
    </source>
</evidence>
<dbReference type="InterPro" id="IPR011877">
    <property type="entry name" value="Ribokinase"/>
</dbReference>
<dbReference type="GO" id="GO:0046872">
    <property type="term" value="F:metal ion binding"/>
    <property type="evidence" value="ECO:0007669"/>
    <property type="project" value="UniProtKB-KW"/>
</dbReference>
<evidence type="ECO:0000256" key="4">
    <source>
        <dbReference type="ARBA" id="ARBA00022679"/>
    </source>
</evidence>
<dbReference type="EC" id="2.7.1.15" evidence="2 12"/>
<dbReference type="GO" id="GO:0005524">
    <property type="term" value="F:ATP binding"/>
    <property type="evidence" value="ECO:0007669"/>
    <property type="project" value="UniProtKB-UniRule"/>
</dbReference>
<evidence type="ECO:0000256" key="5">
    <source>
        <dbReference type="ARBA" id="ARBA00022723"/>
    </source>
</evidence>
<dbReference type="GO" id="GO:0004747">
    <property type="term" value="F:ribokinase activity"/>
    <property type="evidence" value="ECO:0007669"/>
    <property type="project" value="UniProtKB-UniRule"/>
</dbReference>
<keyword evidence="12" id="KW-0963">Cytoplasm</keyword>
<comment type="function">
    <text evidence="12">Catalyzes the phosphorylation of ribose at O-5 in a reaction requiring ATP and magnesium. The resulting D-ribose-5-phosphate can then be used either for sythesis of nucleotides, histidine, and tryptophan, or as a component of the pentose phosphate pathway.</text>
</comment>
<evidence type="ECO:0000256" key="12">
    <source>
        <dbReference type="HAMAP-Rule" id="MF_01987"/>
    </source>
</evidence>
<evidence type="ECO:0000259" key="13">
    <source>
        <dbReference type="Pfam" id="PF00294"/>
    </source>
</evidence>
<keyword evidence="11 12" id="KW-0119">Carbohydrate metabolism</keyword>
<dbReference type="OrthoDB" id="9775849at2"/>
<gene>
    <name evidence="12" type="primary">rbsK</name>
    <name evidence="14" type="ORF">SAMN05192551_101352</name>
</gene>
<comment type="cofactor">
    <cofactor evidence="12">
        <name>Mg(2+)</name>
        <dbReference type="ChEBI" id="CHEBI:18420"/>
    </cofactor>
    <text evidence="12">Requires a divalent cation, most likely magnesium in vivo, as an electrophilic catalyst to aid phosphoryl group transfer. It is the chelate of the metal and the nucleotide that is the actual substrate.</text>
</comment>
<comment type="similarity">
    <text evidence="12">Belongs to the carbohydrate kinase PfkB family. Ribokinase subfamily.</text>
</comment>
<dbReference type="PANTHER" id="PTHR10584:SF166">
    <property type="entry name" value="RIBOKINASE"/>
    <property type="match status" value="1"/>
</dbReference>
<feature type="binding site" evidence="12">
    <location>
        <position position="245"/>
    </location>
    <ligand>
        <name>substrate</name>
    </ligand>
</feature>
<evidence type="ECO:0000256" key="8">
    <source>
        <dbReference type="ARBA" id="ARBA00022840"/>
    </source>
</evidence>
<dbReference type="RefSeq" id="WP_093368974.1">
    <property type="nucleotide sequence ID" value="NZ_FOQA01000001.1"/>
</dbReference>
<dbReference type="UniPathway" id="UPA00916">
    <property type="reaction ID" value="UER00889"/>
</dbReference>
<keyword evidence="6 12" id="KW-0547">Nucleotide-binding</keyword>
<dbReference type="PROSITE" id="PS00584">
    <property type="entry name" value="PFKB_KINASES_2"/>
    <property type="match status" value="1"/>
</dbReference>
<dbReference type="InterPro" id="IPR002173">
    <property type="entry name" value="Carboh/pur_kinase_PfkB_CS"/>
</dbReference>
<sequence length="300" mass="32328">MKMAVIGSINMDMIFQVERLPQKGETLLADHYRTVPGGKGANQAVAAARLGADVTMIGALGKDGFGDQLMEHLNIEKVNTEGVMRTETPSGNASITIDKEGHNTIMVYPGANYDVTEKWIDDKLYLIEDAEWVMFQLETPLLTVEYGIKRLKSLGKKILLNPAPAQILPDSLYPLIDIITPNETELSLLSGTENLDVGVKGLLKKGVKQVVVTLGEKGSMAINHENTTQGKPFSVHAIDTTAAGDTFNAALLIALMKEKSMMDALSFANAAGALATTKMGAQSSLPTDLEVQELIKKGMK</sequence>
<organism evidence="14 15">
    <name type="scientific">Tindallia magadiensis</name>
    <dbReference type="NCBI Taxonomy" id="69895"/>
    <lineage>
        <taxon>Bacteria</taxon>
        <taxon>Bacillati</taxon>
        <taxon>Bacillota</taxon>
        <taxon>Clostridia</taxon>
        <taxon>Peptostreptococcales</taxon>
        <taxon>Tindalliaceae</taxon>
        <taxon>Tindallia</taxon>
    </lineage>
</organism>
<feature type="binding site" evidence="12">
    <location>
        <position position="280"/>
    </location>
    <ligand>
        <name>K(+)</name>
        <dbReference type="ChEBI" id="CHEBI:29103"/>
    </ligand>
</feature>
<dbReference type="NCBIfam" id="TIGR02152">
    <property type="entry name" value="D_ribokin_bact"/>
    <property type="match status" value="1"/>
</dbReference>
<dbReference type="GO" id="GO:0019303">
    <property type="term" value="P:D-ribose catabolic process"/>
    <property type="evidence" value="ECO:0007669"/>
    <property type="project" value="UniProtKB-UniRule"/>
</dbReference>
<protein>
    <recommendedName>
        <fullName evidence="3 12">Ribokinase</fullName>
        <shortName evidence="12">RK</shortName>
        <ecNumber evidence="2 12">2.7.1.15</ecNumber>
    </recommendedName>
</protein>
<keyword evidence="10 12" id="KW-0630">Potassium</keyword>
<evidence type="ECO:0000256" key="2">
    <source>
        <dbReference type="ARBA" id="ARBA00012035"/>
    </source>
</evidence>
<evidence type="ECO:0000256" key="1">
    <source>
        <dbReference type="ARBA" id="ARBA00005380"/>
    </source>
</evidence>
<accession>A0A1I3AQH4</accession>
<keyword evidence="8 12" id="KW-0067">ATP-binding</keyword>